<keyword evidence="4" id="KW-0378">Hydrolase</keyword>
<evidence type="ECO:0000313" key="4">
    <source>
        <dbReference type="EMBL" id="MEN3930430.1"/>
    </source>
</evidence>
<dbReference type="InterPro" id="IPR018114">
    <property type="entry name" value="TRYPSIN_HIS"/>
</dbReference>
<proteinExistence type="predicted"/>
<feature type="domain" description="Peptidase S1" evidence="3">
    <location>
        <begin position="21"/>
        <end position="252"/>
    </location>
</feature>
<gene>
    <name evidence="4" type="ORF">WJT86_05045</name>
</gene>
<evidence type="ECO:0000313" key="5">
    <source>
        <dbReference type="Proteomes" id="UP001418637"/>
    </source>
</evidence>
<dbReference type="RefSeq" id="WP_346336441.1">
    <property type="nucleotide sequence ID" value="NZ_JBBYXI010000002.1"/>
</dbReference>
<organism evidence="4 5">
    <name type="scientific">Hohaiivirga grylli</name>
    <dbReference type="NCBI Taxonomy" id="3133970"/>
    <lineage>
        <taxon>Bacteria</taxon>
        <taxon>Pseudomonadati</taxon>
        <taxon>Pseudomonadota</taxon>
        <taxon>Alphaproteobacteria</taxon>
        <taxon>Hyphomicrobiales</taxon>
        <taxon>Methylobacteriaceae</taxon>
        <taxon>Hohaiivirga</taxon>
    </lineage>
</organism>
<name>A0ABV0BIE9_9HYPH</name>
<dbReference type="PROSITE" id="PS00134">
    <property type="entry name" value="TRYPSIN_HIS"/>
    <property type="match status" value="1"/>
</dbReference>
<dbReference type="InterPro" id="IPR009003">
    <property type="entry name" value="Peptidase_S1_PA"/>
</dbReference>
<keyword evidence="5" id="KW-1185">Reference proteome</keyword>
<dbReference type="EMBL" id="JBBYXI010000002">
    <property type="protein sequence ID" value="MEN3930430.1"/>
    <property type="molecule type" value="Genomic_DNA"/>
</dbReference>
<reference evidence="4 5" key="1">
    <citation type="submission" date="2024-04" db="EMBL/GenBank/DDBJ databases">
        <title>A novel species isolated from cricket.</title>
        <authorList>
            <person name="Wang H.-C."/>
        </authorList>
    </citation>
    <scope>NUCLEOTIDE SEQUENCE [LARGE SCALE GENOMIC DNA]</scope>
    <source>
        <strain evidence="4 5">WL0021</strain>
    </source>
</reference>
<dbReference type="InterPro" id="IPR001254">
    <property type="entry name" value="Trypsin_dom"/>
</dbReference>
<evidence type="ECO:0000259" key="3">
    <source>
        <dbReference type="PROSITE" id="PS50240"/>
    </source>
</evidence>
<evidence type="ECO:0000256" key="1">
    <source>
        <dbReference type="ARBA" id="ARBA00023157"/>
    </source>
</evidence>
<accession>A0ABV0BIE9</accession>
<dbReference type="GO" id="GO:0016787">
    <property type="term" value="F:hydrolase activity"/>
    <property type="evidence" value="ECO:0007669"/>
    <property type="project" value="UniProtKB-KW"/>
</dbReference>
<evidence type="ECO:0000256" key="2">
    <source>
        <dbReference type="SAM" id="SignalP"/>
    </source>
</evidence>
<comment type="caution">
    <text evidence="4">The sequence shown here is derived from an EMBL/GenBank/DDBJ whole genome shotgun (WGS) entry which is preliminary data.</text>
</comment>
<feature type="chain" id="PRO_5046435253" evidence="2">
    <location>
        <begin position="21"/>
        <end position="256"/>
    </location>
</feature>
<sequence length="256" mass="27024">MKKLLAATLAILLIPGLANAITQGKAARDKDGLRSSVVRIENSAGELCSGVLVSSNAVLTAAHCVTVKSSYWVTVMDRKFQSKKLTIAQIVRSPSFDVRLAPTEQTGVDLALIRLSEPAPDDMEPLTIHANIPVRMGDEIYVAGFGSTSYANIKSARTLRVVSLSIIKTKQPPNDLVIAADPKSYAMKTGAGACRGDSGGPAFVFGPEGYGLGGILSWSSSALGEKNSSPCGGITAITPLAPNILWIMRNINAWKQ</sequence>
<dbReference type="PROSITE" id="PS50240">
    <property type="entry name" value="TRYPSIN_DOM"/>
    <property type="match status" value="1"/>
</dbReference>
<dbReference type="PRINTS" id="PR00722">
    <property type="entry name" value="CHYMOTRYPSIN"/>
</dbReference>
<dbReference type="EC" id="3.4.21.-" evidence="4"/>
<keyword evidence="1" id="KW-1015">Disulfide bond</keyword>
<dbReference type="InterPro" id="IPR043504">
    <property type="entry name" value="Peptidase_S1_PA_chymotrypsin"/>
</dbReference>
<dbReference type="Gene3D" id="2.40.10.10">
    <property type="entry name" value="Trypsin-like serine proteases"/>
    <property type="match status" value="1"/>
</dbReference>
<dbReference type="InterPro" id="IPR001314">
    <property type="entry name" value="Peptidase_S1A"/>
</dbReference>
<dbReference type="Pfam" id="PF00089">
    <property type="entry name" value="Trypsin"/>
    <property type="match status" value="1"/>
</dbReference>
<dbReference type="SMART" id="SM00020">
    <property type="entry name" value="Tryp_SPc"/>
    <property type="match status" value="1"/>
</dbReference>
<dbReference type="SUPFAM" id="SSF50494">
    <property type="entry name" value="Trypsin-like serine proteases"/>
    <property type="match status" value="1"/>
</dbReference>
<dbReference type="PANTHER" id="PTHR24256">
    <property type="entry name" value="TRYPTASE-RELATED"/>
    <property type="match status" value="1"/>
</dbReference>
<protein>
    <submittedName>
        <fullName evidence="4">Trypsin-like serine protease</fullName>
        <ecNumber evidence="4">3.4.21.-</ecNumber>
    </submittedName>
</protein>
<dbReference type="Proteomes" id="UP001418637">
    <property type="component" value="Unassembled WGS sequence"/>
</dbReference>
<feature type="signal peptide" evidence="2">
    <location>
        <begin position="1"/>
        <end position="20"/>
    </location>
</feature>
<dbReference type="InterPro" id="IPR051487">
    <property type="entry name" value="Ser/Thr_Proteases_Immune/Dev"/>
</dbReference>
<keyword evidence="2" id="KW-0732">Signal</keyword>